<dbReference type="InterPro" id="IPR009075">
    <property type="entry name" value="AcylCo_DH/oxidase_C"/>
</dbReference>
<dbReference type="SUPFAM" id="SSF47203">
    <property type="entry name" value="Acyl-CoA dehydrogenase C-terminal domain-like"/>
    <property type="match status" value="1"/>
</dbReference>
<dbReference type="InterPro" id="IPR009100">
    <property type="entry name" value="AcylCoA_DH/oxidase_NM_dom_sf"/>
</dbReference>
<dbReference type="InterPro" id="IPR037069">
    <property type="entry name" value="AcylCoA_DH/ox_N_sf"/>
</dbReference>
<keyword evidence="4 5" id="KW-0274">FAD</keyword>
<dbReference type="PROSITE" id="PS00072">
    <property type="entry name" value="ACYL_COA_DH_1"/>
    <property type="match status" value="1"/>
</dbReference>
<evidence type="ECO:0000313" key="10">
    <source>
        <dbReference type="Proteomes" id="UP001281656"/>
    </source>
</evidence>
<feature type="domain" description="Acyl-CoA dehydrogenase/oxidase N-terminal" evidence="8">
    <location>
        <begin position="6"/>
        <end position="117"/>
    </location>
</feature>
<dbReference type="PANTHER" id="PTHR43884">
    <property type="entry name" value="ACYL-COA DEHYDROGENASE"/>
    <property type="match status" value="1"/>
</dbReference>
<evidence type="ECO:0000256" key="1">
    <source>
        <dbReference type="ARBA" id="ARBA00001974"/>
    </source>
</evidence>
<evidence type="ECO:0000256" key="2">
    <source>
        <dbReference type="ARBA" id="ARBA00009347"/>
    </source>
</evidence>
<evidence type="ECO:0000256" key="3">
    <source>
        <dbReference type="ARBA" id="ARBA00022630"/>
    </source>
</evidence>
<proteinExistence type="inferred from homology"/>
<dbReference type="Gene3D" id="1.10.540.10">
    <property type="entry name" value="Acyl-CoA dehydrogenase/oxidase, N-terminal domain"/>
    <property type="match status" value="1"/>
</dbReference>
<organism evidence="9 10">
    <name type="scientific">Clostridium tanneri</name>
    <dbReference type="NCBI Taxonomy" id="3037988"/>
    <lineage>
        <taxon>Bacteria</taxon>
        <taxon>Bacillati</taxon>
        <taxon>Bacillota</taxon>
        <taxon>Clostridia</taxon>
        <taxon>Eubacteriales</taxon>
        <taxon>Clostridiaceae</taxon>
        <taxon>Clostridium</taxon>
    </lineage>
</organism>
<comment type="similarity">
    <text evidence="2 5">Belongs to the acyl-CoA dehydrogenase family.</text>
</comment>
<dbReference type="SUPFAM" id="SSF56645">
    <property type="entry name" value="Acyl-CoA dehydrogenase NM domain-like"/>
    <property type="match status" value="1"/>
</dbReference>
<comment type="caution">
    <text evidence="9">The sequence shown here is derived from an EMBL/GenBank/DDBJ whole genome shotgun (WGS) entry which is preliminary data.</text>
</comment>
<dbReference type="Proteomes" id="UP001281656">
    <property type="component" value="Unassembled WGS sequence"/>
</dbReference>
<keyword evidence="5" id="KW-0560">Oxidoreductase</keyword>
<dbReference type="Pfam" id="PF00441">
    <property type="entry name" value="Acyl-CoA_dh_1"/>
    <property type="match status" value="1"/>
</dbReference>
<evidence type="ECO:0000259" key="7">
    <source>
        <dbReference type="Pfam" id="PF02770"/>
    </source>
</evidence>
<gene>
    <name evidence="9" type="ORF">P8V03_13985</name>
</gene>
<dbReference type="InterPro" id="IPR006089">
    <property type="entry name" value="Acyl-CoA_DH_CS"/>
</dbReference>
<name>A0ABU4JVS2_9CLOT</name>
<dbReference type="EMBL" id="JARUJP010000017">
    <property type="protein sequence ID" value="MDW8802260.1"/>
    <property type="molecule type" value="Genomic_DNA"/>
</dbReference>
<evidence type="ECO:0000259" key="6">
    <source>
        <dbReference type="Pfam" id="PF00441"/>
    </source>
</evidence>
<dbReference type="PIRSF" id="PIRSF016578">
    <property type="entry name" value="HsaA"/>
    <property type="match status" value="1"/>
</dbReference>
<dbReference type="RefSeq" id="WP_318798624.1">
    <property type="nucleotide sequence ID" value="NZ_JARUJP010000017.1"/>
</dbReference>
<dbReference type="InterPro" id="IPR046373">
    <property type="entry name" value="Acyl-CoA_Oxase/DH_mid-dom_sf"/>
</dbReference>
<protein>
    <submittedName>
        <fullName evidence="9">Acyl-CoA dehydrogenase family protein</fullName>
    </submittedName>
</protein>
<dbReference type="InterPro" id="IPR036250">
    <property type="entry name" value="AcylCo_DH-like_C"/>
</dbReference>
<evidence type="ECO:0000259" key="8">
    <source>
        <dbReference type="Pfam" id="PF02771"/>
    </source>
</evidence>
<evidence type="ECO:0000256" key="4">
    <source>
        <dbReference type="ARBA" id="ARBA00022827"/>
    </source>
</evidence>
<dbReference type="Gene3D" id="2.40.110.10">
    <property type="entry name" value="Butyryl-CoA Dehydrogenase, subunit A, domain 2"/>
    <property type="match status" value="1"/>
</dbReference>
<feature type="domain" description="Acyl-CoA oxidase/dehydrogenase middle" evidence="7">
    <location>
        <begin position="121"/>
        <end position="216"/>
    </location>
</feature>
<keyword evidence="10" id="KW-1185">Reference proteome</keyword>
<dbReference type="InterPro" id="IPR013786">
    <property type="entry name" value="AcylCoA_DH/ox_N"/>
</dbReference>
<dbReference type="Pfam" id="PF02770">
    <property type="entry name" value="Acyl-CoA_dh_M"/>
    <property type="match status" value="1"/>
</dbReference>
<dbReference type="InterPro" id="IPR006091">
    <property type="entry name" value="Acyl-CoA_Oxase/DH_mid-dom"/>
</dbReference>
<reference evidence="9 10" key="1">
    <citation type="submission" date="2023-04" db="EMBL/GenBank/DDBJ databases">
        <title>Clostridium tannerae sp. nov., isolated from the fecal material of an alpaca.</title>
        <authorList>
            <person name="Miller S."/>
            <person name="Hendry M."/>
            <person name="King J."/>
            <person name="Sankaranarayanan K."/>
            <person name="Lawson P.A."/>
        </authorList>
    </citation>
    <scope>NUCLEOTIDE SEQUENCE [LARGE SCALE GENOMIC DNA]</scope>
    <source>
        <strain evidence="9 10">A1-XYC3</strain>
    </source>
</reference>
<evidence type="ECO:0000256" key="5">
    <source>
        <dbReference type="RuleBase" id="RU362125"/>
    </source>
</evidence>
<keyword evidence="3 5" id="KW-0285">Flavoprotein</keyword>
<comment type="cofactor">
    <cofactor evidence="1 5">
        <name>FAD</name>
        <dbReference type="ChEBI" id="CHEBI:57692"/>
    </cofactor>
</comment>
<sequence>MNFKLTTEQEMIKNMVREFTEKEVAPYDGEMDKKGEFPWHIIDKMRENDIFGIPFPEEYGGAGADAICEAITLEELGRGSASVAITLDAHMLCANPMHLFGTEEQKKKYLPDLVSGKKLGAFGLTEPCAGSDAAGIQTMAKLEGDHYVLNGRKAWITNFSVADVYIIAAKTNPDAGVKGISAFIVEKGTPGFIIGDKEDKMGVRGSDTGELIFDNCKIPKENLLGSEGQGFKIAMIALDSGRMGVGAFGVGIAQHAMEEAIKYANQRTAFGKNIGKFQAIQFMIADMATEIAAARNLVYAAAFKRDCKERFSLEAAMAKLYSAEAAMKITKNAIQVFGGYGYSREYPVERLLRDAKILEIGEGTSEILRMVIGGSMVK</sequence>
<accession>A0ABU4JVS2</accession>
<dbReference type="PANTHER" id="PTHR43884:SF12">
    <property type="entry name" value="ISOVALERYL-COA DEHYDROGENASE, MITOCHONDRIAL-RELATED"/>
    <property type="match status" value="1"/>
</dbReference>
<dbReference type="Gene3D" id="1.20.140.10">
    <property type="entry name" value="Butyryl-CoA Dehydrogenase, subunit A, domain 3"/>
    <property type="match status" value="1"/>
</dbReference>
<feature type="domain" description="Acyl-CoA dehydrogenase/oxidase C-terminal" evidence="6">
    <location>
        <begin position="228"/>
        <end position="374"/>
    </location>
</feature>
<evidence type="ECO:0000313" key="9">
    <source>
        <dbReference type="EMBL" id="MDW8802260.1"/>
    </source>
</evidence>
<dbReference type="PROSITE" id="PS00073">
    <property type="entry name" value="ACYL_COA_DH_2"/>
    <property type="match status" value="1"/>
</dbReference>
<dbReference type="Pfam" id="PF02771">
    <property type="entry name" value="Acyl-CoA_dh_N"/>
    <property type="match status" value="1"/>
</dbReference>